<evidence type="ECO:0000256" key="2">
    <source>
        <dbReference type="ARBA" id="ARBA00009307"/>
    </source>
</evidence>
<dbReference type="AlphaFoldDB" id="M2R472"/>
<feature type="domain" description="RNA polymerase III subunit Rpc25" evidence="8">
    <location>
        <begin position="83"/>
        <end position="223"/>
    </location>
</feature>
<evidence type="ECO:0000259" key="7">
    <source>
        <dbReference type="Pfam" id="PF03876"/>
    </source>
</evidence>
<dbReference type="Gene3D" id="3.30.1490.120">
    <property type="entry name" value="RNA polymerase Rpb7-like, N-terminal domain"/>
    <property type="match status" value="1"/>
</dbReference>
<evidence type="ECO:0000256" key="1">
    <source>
        <dbReference type="ARBA" id="ARBA00004123"/>
    </source>
</evidence>
<dbReference type="InterPro" id="IPR012340">
    <property type="entry name" value="NA-bd_OB-fold"/>
</dbReference>
<dbReference type="Pfam" id="PF03876">
    <property type="entry name" value="SHS2_Rpb7-N"/>
    <property type="match status" value="1"/>
</dbReference>
<proteinExistence type="inferred from homology"/>
<dbReference type="CDD" id="cd04330">
    <property type="entry name" value="RNAP_III_Rpc25_N"/>
    <property type="match status" value="1"/>
</dbReference>
<evidence type="ECO:0000259" key="8">
    <source>
        <dbReference type="Pfam" id="PF08292"/>
    </source>
</evidence>
<evidence type="ECO:0000313" key="9">
    <source>
        <dbReference type="EMBL" id="EMD39340.1"/>
    </source>
</evidence>
<dbReference type="Gene3D" id="2.40.50.140">
    <property type="entry name" value="Nucleic acid-binding proteins"/>
    <property type="match status" value="1"/>
</dbReference>
<feature type="domain" description="RNA polymerase Rpb7-like N-terminal" evidence="7">
    <location>
        <begin position="8"/>
        <end position="64"/>
    </location>
</feature>
<accession>M2R472</accession>
<dbReference type="InterPro" id="IPR005576">
    <property type="entry name" value="Rpb7-like_N"/>
</dbReference>
<dbReference type="PANTHER" id="PTHR12709:SF1">
    <property type="entry name" value="DNA-DIRECTED RNA POLYMERASE III SUBUNIT RPC8"/>
    <property type="match status" value="1"/>
</dbReference>
<keyword evidence="10" id="KW-1185">Reference proteome</keyword>
<dbReference type="Proteomes" id="UP000016930">
    <property type="component" value="Unassembled WGS sequence"/>
</dbReference>
<dbReference type="InterPro" id="IPR013238">
    <property type="entry name" value="RNA_pol_III_Rbc25"/>
</dbReference>
<comment type="subcellular location">
    <subcellularLocation>
        <location evidence="1">Nucleus</location>
    </subcellularLocation>
</comment>
<protein>
    <recommendedName>
        <fullName evidence="11">RNA polymerase III subunit Rpc25 domain-containing protein</fullName>
    </recommendedName>
</protein>
<reference evidence="9 10" key="1">
    <citation type="journal article" date="2012" name="Proc. Natl. Acad. Sci. U.S.A.">
        <title>Comparative genomics of Ceriporiopsis subvermispora and Phanerochaete chrysosporium provide insight into selective ligninolysis.</title>
        <authorList>
            <person name="Fernandez-Fueyo E."/>
            <person name="Ruiz-Duenas F.J."/>
            <person name="Ferreira P."/>
            <person name="Floudas D."/>
            <person name="Hibbett D.S."/>
            <person name="Canessa P."/>
            <person name="Larrondo L.F."/>
            <person name="James T.Y."/>
            <person name="Seelenfreund D."/>
            <person name="Lobos S."/>
            <person name="Polanco R."/>
            <person name="Tello M."/>
            <person name="Honda Y."/>
            <person name="Watanabe T."/>
            <person name="Watanabe T."/>
            <person name="Ryu J.S."/>
            <person name="Kubicek C.P."/>
            <person name="Schmoll M."/>
            <person name="Gaskell J."/>
            <person name="Hammel K.E."/>
            <person name="St John F.J."/>
            <person name="Vanden Wymelenberg A."/>
            <person name="Sabat G."/>
            <person name="Splinter BonDurant S."/>
            <person name="Syed K."/>
            <person name="Yadav J.S."/>
            <person name="Doddapaneni H."/>
            <person name="Subramanian V."/>
            <person name="Lavin J.L."/>
            <person name="Oguiza J.A."/>
            <person name="Perez G."/>
            <person name="Pisabarro A.G."/>
            <person name="Ramirez L."/>
            <person name="Santoyo F."/>
            <person name="Master E."/>
            <person name="Coutinho P.M."/>
            <person name="Henrissat B."/>
            <person name="Lombard V."/>
            <person name="Magnuson J.K."/>
            <person name="Kuees U."/>
            <person name="Hori C."/>
            <person name="Igarashi K."/>
            <person name="Samejima M."/>
            <person name="Held B.W."/>
            <person name="Barry K.W."/>
            <person name="LaButti K.M."/>
            <person name="Lapidus A."/>
            <person name="Lindquist E.A."/>
            <person name="Lucas S.M."/>
            <person name="Riley R."/>
            <person name="Salamov A.A."/>
            <person name="Hoffmeister D."/>
            <person name="Schwenk D."/>
            <person name="Hadar Y."/>
            <person name="Yarden O."/>
            <person name="de Vries R.P."/>
            <person name="Wiebenga A."/>
            <person name="Stenlid J."/>
            <person name="Eastwood D."/>
            <person name="Grigoriev I.V."/>
            <person name="Berka R.M."/>
            <person name="Blanchette R.A."/>
            <person name="Kersten P."/>
            <person name="Martinez A.T."/>
            <person name="Vicuna R."/>
            <person name="Cullen D."/>
        </authorList>
    </citation>
    <scope>NUCLEOTIDE SEQUENCE [LARGE SCALE GENOMIC DNA]</scope>
    <source>
        <strain evidence="9 10">B</strain>
    </source>
</reference>
<keyword evidence="3" id="KW-0240">DNA-directed RNA polymerase</keyword>
<keyword evidence="5" id="KW-0539">Nucleus</keyword>
<dbReference type="EMBL" id="KB445794">
    <property type="protein sequence ID" value="EMD39340.1"/>
    <property type="molecule type" value="Genomic_DNA"/>
</dbReference>
<feature type="region of interest" description="Disordered" evidence="6">
    <location>
        <begin position="180"/>
        <end position="204"/>
    </location>
</feature>
<evidence type="ECO:0000313" key="10">
    <source>
        <dbReference type="Proteomes" id="UP000016930"/>
    </source>
</evidence>
<evidence type="ECO:0000256" key="4">
    <source>
        <dbReference type="ARBA" id="ARBA00023163"/>
    </source>
</evidence>
<name>M2R472_CERS8</name>
<evidence type="ECO:0000256" key="3">
    <source>
        <dbReference type="ARBA" id="ARBA00022478"/>
    </source>
</evidence>
<dbReference type="HOGENOM" id="CLU_073901_1_1_1"/>
<dbReference type="FunFam" id="3.30.1490.120:FF:000001">
    <property type="entry name" value="DNA-directed RNA polymerase II subunit RPB7"/>
    <property type="match status" value="1"/>
</dbReference>
<gene>
    <name evidence="9" type="ORF">CERSUDRAFT_134380</name>
</gene>
<dbReference type="InterPro" id="IPR036898">
    <property type="entry name" value="RNA_pol_Rpb7-like_N_sf"/>
</dbReference>
<evidence type="ECO:0000256" key="6">
    <source>
        <dbReference type="SAM" id="MobiDB-lite"/>
    </source>
</evidence>
<dbReference type="InterPro" id="IPR045113">
    <property type="entry name" value="Rpb7-like"/>
</dbReference>
<keyword evidence="4" id="KW-0804">Transcription</keyword>
<evidence type="ECO:0000256" key="5">
    <source>
        <dbReference type="ARBA" id="ARBA00023242"/>
    </source>
</evidence>
<dbReference type="PANTHER" id="PTHR12709">
    <property type="entry name" value="DNA-DIRECTED RNA POLYMERASE II, III"/>
    <property type="match status" value="1"/>
</dbReference>
<dbReference type="STRING" id="914234.M2R472"/>
<evidence type="ECO:0008006" key="11">
    <source>
        <dbReference type="Google" id="ProtNLM"/>
    </source>
</evidence>
<comment type="similarity">
    <text evidence="2">Belongs to the eukaryotic RPB7/RPC8 RNA polymerase subunit family.</text>
</comment>
<sequence>MFQLSILKDTVAVHPSNFGLPPEQAITNELNKKYANRVLHDVGLCVCVFDLSEVGEGKVRYGDGFLWYKVVFRLVVFRPFASEVLLAKVKSSDEDGIRLTLGFFDDIYVSQMFLPEPCALQVNFHVIFGQILDIDPNERAFFWLPNSEITSTHEMLDTPLTDRMYIDTGEVVRVRVEHDEFYDDEPGPPKATEGVQQQRERRRPPYTITCSIAEQGLGPTAWWQNAGVEAMDEG</sequence>
<dbReference type="SUPFAM" id="SSF88798">
    <property type="entry name" value="N-terminal, heterodimerisation domain of RBP7 (RpoE)"/>
    <property type="match status" value="1"/>
</dbReference>
<organism evidence="9 10">
    <name type="scientific">Ceriporiopsis subvermispora (strain B)</name>
    <name type="common">White-rot fungus</name>
    <name type="synonym">Gelatoporia subvermispora</name>
    <dbReference type="NCBI Taxonomy" id="914234"/>
    <lineage>
        <taxon>Eukaryota</taxon>
        <taxon>Fungi</taxon>
        <taxon>Dikarya</taxon>
        <taxon>Basidiomycota</taxon>
        <taxon>Agaricomycotina</taxon>
        <taxon>Agaricomycetes</taxon>
        <taxon>Polyporales</taxon>
        <taxon>Gelatoporiaceae</taxon>
        <taxon>Gelatoporia</taxon>
    </lineage>
</organism>
<dbReference type="GO" id="GO:0005666">
    <property type="term" value="C:RNA polymerase III complex"/>
    <property type="evidence" value="ECO:0007669"/>
    <property type="project" value="TreeGrafter"/>
</dbReference>
<dbReference type="Pfam" id="PF08292">
    <property type="entry name" value="RNA_pol_Rbc25"/>
    <property type="match status" value="1"/>
</dbReference>
<dbReference type="OrthoDB" id="10256606at2759"/>
<dbReference type="GO" id="GO:0006384">
    <property type="term" value="P:transcription initiation at RNA polymerase III promoter"/>
    <property type="evidence" value="ECO:0007669"/>
    <property type="project" value="TreeGrafter"/>
</dbReference>